<name>A0A517ZZ38_9PLAN</name>
<dbReference type="PANTHER" id="PTHR47153:SF2">
    <property type="entry name" value="LACTATE UTILIZATION PROTEIN B"/>
    <property type="match status" value="1"/>
</dbReference>
<evidence type="ECO:0000256" key="2">
    <source>
        <dbReference type="ARBA" id="ARBA00022485"/>
    </source>
</evidence>
<dbReference type="PROSITE" id="PS51379">
    <property type="entry name" value="4FE4S_FER_2"/>
    <property type="match status" value="1"/>
</dbReference>
<keyword evidence="1" id="KW-0813">Transport</keyword>
<dbReference type="GO" id="GO:0051539">
    <property type="term" value="F:4 iron, 4 sulfur cluster binding"/>
    <property type="evidence" value="ECO:0007669"/>
    <property type="project" value="UniProtKB-KW"/>
</dbReference>
<dbReference type="AlphaFoldDB" id="A0A517ZZ38"/>
<evidence type="ECO:0000256" key="1">
    <source>
        <dbReference type="ARBA" id="ARBA00022448"/>
    </source>
</evidence>
<proteinExistence type="predicted"/>
<dbReference type="InterPro" id="IPR009051">
    <property type="entry name" value="Helical_ferredxn"/>
</dbReference>
<keyword evidence="5" id="KW-0249">Electron transport</keyword>
<dbReference type="Proteomes" id="UP000315647">
    <property type="component" value="Chromosome"/>
</dbReference>
<dbReference type="GO" id="GO:0046872">
    <property type="term" value="F:metal ion binding"/>
    <property type="evidence" value="ECO:0007669"/>
    <property type="project" value="UniProtKB-KW"/>
</dbReference>
<dbReference type="InterPro" id="IPR037171">
    <property type="entry name" value="NagB/RpiA_transferase-like"/>
</dbReference>
<evidence type="ECO:0000256" key="4">
    <source>
        <dbReference type="ARBA" id="ARBA00022737"/>
    </source>
</evidence>
<dbReference type="SUPFAM" id="SSF100950">
    <property type="entry name" value="NagB/RpiA/CoA transferase-like"/>
    <property type="match status" value="1"/>
</dbReference>
<keyword evidence="3" id="KW-0479">Metal-binding</keyword>
<sequence length="456" mass="51911">MPSHPQLAAEFIQDKDRAHWHDQSLWFVRSKRDKAAQQLPEWELLREQASQIKQHTVSRLPDLLEEFERNATARGVHVHWARNATEHNEIVHGILKKHNVSRVVKSKSMLTEECHLNPYLERHGIEIIDTDLGERIVQMQNMPPSHIVMPAIHIKKEEIGELFHEKLGTEKGATDPQYLTEAARQHLRQKFIQAEAGITGVNFAIAETGGFVVCTNEGNADLGTSLNKLHIACMGIEKLIPRAGDLSVFLRLLARSATGQPITTYSSHFHGPAPGQEMHIVLLDNGRSEISGSDEFRRSLNCIRCAACMNTCPVYRRSGGYSYSNTVPGPIGSILGPARDPKANSTLPFACSLCGSCTDVCPVKIDLHHQLLTWRKEIRVKGFLPFSKRLSMKMMSWMMQVPRLYKLGGKMARWIVPKLPRFLLYNRLNDWGKQRELPEFPKQSFREWMKQNHDKQ</sequence>
<keyword evidence="6" id="KW-0408">Iron</keyword>
<dbReference type="Pfam" id="PF02589">
    <property type="entry name" value="LUD_dom"/>
    <property type="match status" value="1"/>
</dbReference>
<dbReference type="PROSITE" id="PS00198">
    <property type="entry name" value="4FE4S_FER_1"/>
    <property type="match status" value="2"/>
</dbReference>
<dbReference type="GO" id="GO:0006089">
    <property type="term" value="P:lactate metabolic process"/>
    <property type="evidence" value="ECO:0007669"/>
    <property type="project" value="InterPro"/>
</dbReference>
<keyword evidence="9" id="KW-1185">Reference proteome</keyword>
<protein>
    <submittedName>
        <fullName evidence="8">Lactate utilization protein B</fullName>
    </submittedName>
</protein>
<dbReference type="NCBIfam" id="TIGR00273">
    <property type="entry name" value="LutB/LldF family L-lactate oxidation iron-sulfur protein"/>
    <property type="match status" value="1"/>
</dbReference>
<dbReference type="Pfam" id="PF11870">
    <property type="entry name" value="LutB_C"/>
    <property type="match status" value="1"/>
</dbReference>
<dbReference type="InterPro" id="IPR024569">
    <property type="entry name" value="LutB_C"/>
</dbReference>
<reference evidence="8 9" key="1">
    <citation type="submission" date="2019-03" db="EMBL/GenBank/DDBJ databases">
        <title>Deep-cultivation of Planctomycetes and their phenomic and genomic characterization uncovers novel biology.</title>
        <authorList>
            <person name="Wiegand S."/>
            <person name="Jogler M."/>
            <person name="Boedeker C."/>
            <person name="Pinto D."/>
            <person name="Vollmers J."/>
            <person name="Rivas-Marin E."/>
            <person name="Kohn T."/>
            <person name="Peeters S.H."/>
            <person name="Heuer A."/>
            <person name="Rast P."/>
            <person name="Oberbeckmann S."/>
            <person name="Bunk B."/>
            <person name="Jeske O."/>
            <person name="Meyerdierks A."/>
            <person name="Storesund J.E."/>
            <person name="Kallscheuer N."/>
            <person name="Luecker S."/>
            <person name="Lage O.M."/>
            <person name="Pohl T."/>
            <person name="Merkel B.J."/>
            <person name="Hornburger P."/>
            <person name="Mueller R.-W."/>
            <person name="Bruemmer F."/>
            <person name="Labrenz M."/>
            <person name="Spormann A.M."/>
            <person name="Op den Camp H."/>
            <person name="Overmann J."/>
            <person name="Amann R."/>
            <person name="Jetten M.S.M."/>
            <person name="Mascher T."/>
            <person name="Medema M.H."/>
            <person name="Devos D.P."/>
            <person name="Kaster A.-K."/>
            <person name="Ovreas L."/>
            <person name="Rohde M."/>
            <person name="Galperin M.Y."/>
            <person name="Jogler C."/>
        </authorList>
    </citation>
    <scope>NUCLEOTIDE SEQUENCE [LARGE SCALE GENOMIC DNA]</scope>
    <source>
        <strain evidence="8 9">Enr10</strain>
    </source>
</reference>
<evidence type="ECO:0000256" key="3">
    <source>
        <dbReference type="ARBA" id="ARBA00022723"/>
    </source>
</evidence>
<keyword evidence="2" id="KW-0004">4Fe-4S</keyword>
<dbReference type="InterPro" id="IPR024185">
    <property type="entry name" value="FTHF_cligase-like_sf"/>
</dbReference>
<accession>A0A517PZA9</accession>
<dbReference type="Gene3D" id="3.40.50.10420">
    <property type="entry name" value="NagB/RpiA/CoA transferase-like"/>
    <property type="match status" value="1"/>
</dbReference>
<dbReference type="Gene3D" id="1.10.1060.10">
    <property type="entry name" value="Alpha-helical ferredoxin"/>
    <property type="match status" value="1"/>
</dbReference>
<keyword evidence="7" id="KW-0411">Iron-sulfur</keyword>
<dbReference type="InterPro" id="IPR003741">
    <property type="entry name" value="LUD_dom"/>
</dbReference>
<evidence type="ECO:0000256" key="5">
    <source>
        <dbReference type="ARBA" id="ARBA00022982"/>
    </source>
</evidence>
<organism evidence="8 9">
    <name type="scientific">Gimesia panareensis</name>
    <dbReference type="NCBI Taxonomy" id="2527978"/>
    <lineage>
        <taxon>Bacteria</taxon>
        <taxon>Pseudomonadati</taxon>
        <taxon>Planctomycetota</taxon>
        <taxon>Planctomycetia</taxon>
        <taxon>Planctomycetales</taxon>
        <taxon>Planctomycetaceae</taxon>
        <taxon>Gimesia</taxon>
    </lineage>
</organism>
<dbReference type="InterPro" id="IPR017900">
    <property type="entry name" value="4Fe4S_Fe_S_CS"/>
</dbReference>
<dbReference type="SUPFAM" id="SSF54862">
    <property type="entry name" value="4Fe-4S ferredoxins"/>
    <property type="match status" value="1"/>
</dbReference>
<evidence type="ECO:0000256" key="7">
    <source>
        <dbReference type="ARBA" id="ARBA00023014"/>
    </source>
</evidence>
<evidence type="ECO:0000313" key="8">
    <source>
        <dbReference type="EMBL" id="QDT24719.1"/>
    </source>
</evidence>
<gene>
    <name evidence="8" type="primary">lutB</name>
    <name evidence="8" type="ORF">Enr10x_00090</name>
</gene>
<accession>A0A517ZZ38</accession>
<evidence type="ECO:0000313" key="9">
    <source>
        <dbReference type="Proteomes" id="UP000315647"/>
    </source>
</evidence>
<dbReference type="RefSeq" id="WP_145102651.1">
    <property type="nucleotide sequence ID" value="NZ_CP036277.1"/>
</dbReference>
<dbReference type="EMBL" id="CP037421">
    <property type="protein sequence ID" value="QDT24719.1"/>
    <property type="molecule type" value="Genomic_DNA"/>
</dbReference>
<keyword evidence="4" id="KW-0677">Repeat</keyword>
<dbReference type="PANTHER" id="PTHR47153">
    <property type="entry name" value="LACTATE UTILIZATION PROTEIN B"/>
    <property type="match status" value="1"/>
</dbReference>
<evidence type="ECO:0000256" key="6">
    <source>
        <dbReference type="ARBA" id="ARBA00023004"/>
    </source>
</evidence>
<dbReference type="InterPro" id="IPR004452">
    <property type="entry name" value="LutB/LldF"/>
</dbReference>
<dbReference type="Pfam" id="PF13183">
    <property type="entry name" value="Fer4_8"/>
    <property type="match status" value="1"/>
</dbReference>
<dbReference type="InterPro" id="IPR017896">
    <property type="entry name" value="4Fe4S_Fe-S-bd"/>
</dbReference>